<keyword evidence="3" id="KW-1185">Reference proteome</keyword>
<dbReference type="EC" id="3.1.4.52" evidence="2"/>
<evidence type="ECO:0000259" key="1">
    <source>
        <dbReference type="PROSITE" id="PS50883"/>
    </source>
</evidence>
<dbReference type="Pfam" id="PF00563">
    <property type="entry name" value="EAL"/>
    <property type="match status" value="1"/>
</dbReference>
<dbReference type="Gene3D" id="3.20.20.450">
    <property type="entry name" value="EAL domain"/>
    <property type="match status" value="1"/>
</dbReference>
<name>A0AAW9Q8B8_9BURK</name>
<dbReference type="InterPro" id="IPR011006">
    <property type="entry name" value="CheY-like_superfamily"/>
</dbReference>
<evidence type="ECO:0000313" key="2">
    <source>
        <dbReference type="EMBL" id="MEF7612907.1"/>
    </source>
</evidence>
<dbReference type="InterPro" id="IPR001633">
    <property type="entry name" value="EAL_dom"/>
</dbReference>
<dbReference type="InterPro" id="IPR035919">
    <property type="entry name" value="EAL_sf"/>
</dbReference>
<sequence>MDSDAGPPAAPDAADAAVVWVAVSEPEVAGDVARALADAGRPPAAVVHDVAGVQRLLAQRAPPALLVMGLRFADGDGFQLMRLLARRARAPAVFILSRQQRAVIKTASSLAESCGLPLAGAAELPAQADAIVRSVLAYRPDVQRPAPPVRPELSRDELLSLFDRDVLQPWMQPKWRLATGEIVGFEALMRAHDAEGRLVMPDRLVAALGRHQLLDEATLHMARRTVDFVASCLAEGMAISASINVSMQSLSNFSFCQELAAAVDQAGVDPSWITIEITETDAMADLASVIENTGRIRMLGFNLAIDDFGTAYSSLFQLSRIPFSELKIERAFVTGIAADRGKQGIVKACAMLGASLGLHVVAEGVETLEELQWIRDAGCTEVQGYLVSRPMPAGRALDWLRGLPDQRFELPVSG</sequence>
<gene>
    <name evidence="2" type="ORF">V4F39_03220</name>
</gene>
<dbReference type="RefSeq" id="WP_332287812.1">
    <property type="nucleotide sequence ID" value="NZ_JAZIBG010000009.1"/>
</dbReference>
<evidence type="ECO:0000313" key="3">
    <source>
        <dbReference type="Proteomes" id="UP001336250"/>
    </source>
</evidence>
<dbReference type="PROSITE" id="PS50883">
    <property type="entry name" value="EAL"/>
    <property type="match status" value="1"/>
</dbReference>
<proteinExistence type="predicted"/>
<dbReference type="SUPFAM" id="SSF52172">
    <property type="entry name" value="CheY-like"/>
    <property type="match status" value="1"/>
</dbReference>
<dbReference type="SMART" id="SM00052">
    <property type="entry name" value="EAL"/>
    <property type="match status" value="1"/>
</dbReference>
<feature type="domain" description="EAL" evidence="1">
    <location>
        <begin position="150"/>
        <end position="404"/>
    </location>
</feature>
<keyword evidence="2" id="KW-0378">Hydrolase</keyword>
<dbReference type="CDD" id="cd01948">
    <property type="entry name" value="EAL"/>
    <property type="match status" value="1"/>
</dbReference>
<organism evidence="2 3">
    <name type="scientific">Aquincola agrisoli</name>
    <dbReference type="NCBI Taxonomy" id="3119538"/>
    <lineage>
        <taxon>Bacteria</taxon>
        <taxon>Pseudomonadati</taxon>
        <taxon>Pseudomonadota</taxon>
        <taxon>Betaproteobacteria</taxon>
        <taxon>Burkholderiales</taxon>
        <taxon>Sphaerotilaceae</taxon>
        <taxon>Aquincola</taxon>
    </lineage>
</organism>
<dbReference type="SUPFAM" id="SSF141868">
    <property type="entry name" value="EAL domain-like"/>
    <property type="match status" value="1"/>
</dbReference>
<dbReference type="AlphaFoldDB" id="A0AAW9Q8B8"/>
<protein>
    <submittedName>
        <fullName evidence="2">EAL domain-containing response regulator</fullName>
        <ecNumber evidence="2">3.1.4.52</ecNumber>
    </submittedName>
</protein>
<reference evidence="2 3" key="1">
    <citation type="submission" date="2024-02" db="EMBL/GenBank/DDBJ databases">
        <title>Genome sequence of Aquincola sp. MAHUQ-54.</title>
        <authorList>
            <person name="Huq M.A."/>
        </authorList>
    </citation>
    <scope>NUCLEOTIDE SEQUENCE [LARGE SCALE GENOMIC DNA]</scope>
    <source>
        <strain evidence="2 3">MAHUQ-54</strain>
    </source>
</reference>
<accession>A0AAW9Q8B8</accession>
<comment type="caution">
    <text evidence="2">The sequence shown here is derived from an EMBL/GenBank/DDBJ whole genome shotgun (WGS) entry which is preliminary data.</text>
</comment>
<dbReference type="InterPro" id="IPR050706">
    <property type="entry name" value="Cyclic-di-GMP_PDE-like"/>
</dbReference>
<dbReference type="EMBL" id="JAZIBG010000009">
    <property type="protein sequence ID" value="MEF7612907.1"/>
    <property type="molecule type" value="Genomic_DNA"/>
</dbReference>
<dbReference type="GO" id="GO:0071111">
    <property type="term" value="F:cyclic-guanylate-specific phosphodiesterase activity"/>
    <property type="evidence" value="ECO:0007669"/>
    <property type="project" value="UniProtKB-EC"/>
</dbReference>
<dbReference type="Proteomes" id="UP001336250">
    <property type="component" value="Unassembled WGS sequence"/>
</dbReference>
<dbReference type="PANTHER" id="PTHR33121:SF70">
    <property type="entry name" value="SIGNALING PROTEIN YKOW"/>
    <property type="match status" value="1"/>
</dbReference>
<dbReference type="PANTHER" id="PTHR33121">
    <property type="entry name" value="CYCLIC DI-GMP PHOSPHODIESTERASE PDEF"/>
    <property type="match status" value="1"/>
</dbReference>